<feature type="binding site" evidence="3">
    <location>
        <position position="119"/>
    </location>
    <ligand>
        <name>Zn(2+)</name>
        <dbReference type="ChEBI" id="CHEBI:29105"/>
    </ligand>
</feature>
<dbReference type="SUPFAM" id="SSF57802">
    <property type="entry name" value="Rubredoxin-like"/>
    <property type="match status" value="1"/>
</dbReference>
<evidence type="ECO:0000313" key="5">
    <source>
        <dbReference type="EMBL" id="KAF5382029.1"/>
    </source>
</evidence>
<dbReference type="InterPro" id="IPR002124">
    <property type="entry name" value="Cyt_c_oxidase_su5b"/>
</dbReference>
<reference evidence="5 6" key="1">
    <citation type="journal article" date="2020" name="ISME J.">
        <title>Uncovering the hidden diversity of litter-decomposition mechanisms in mushroom-forming fungi.</title>
        <authorList>
            <person name="Floudas D."/>
            <person name="Bentzer J."/>
            <person name="Ahren D."/>
            <person name="Johansson T."/>
            <person name="Persson P."/>
            <person name="Tunlid A."/>
        </authorList>
    </citation>
    <scope>NUCLEOTIDE SEQUENCE [LARGE SCALE GENOMIC DNA]</scope>
    <source>
        <strain evidence="5 6">CBS 661.87</strain>
    </source>
</reference>
<dbReference type="EMBL" id="JAACJP010000009">
    <property type="protein sequence ID" value="KAF5382029.1"/>
    <property type="molecule type" value="Genomic_DNA"/>
</dbReference>
<dbReference type="CDD" id="cd00924">
    <property type="entry name" value="Cyt_c_Oxidase_Vb"/>
    <property type="match status" value="1"/>
</dbReference>
<keyword evidence="2 3" id="KW-0862">Zinc</keyword>
<gene>
    <name evidence="5" type="ORF">D9615_004390</name>
</gene>
<evidence type="ECO:0008006" key="7">
    <source>
        <dbReference type="Google" id="ProtNLM"/>
    </source>
</evidence>
<feature type="binding site" evidence="3">
    <location>
        <position position="137"/>
    </location>
    <ligand>
        <name>Zn(2+)</name>
        <dbReference type="ChEBI" id="CHEBI:29105"/>
    </ligand>
</feature>
<feature type="region of interest" description="Disordered" evidence="4">
    <location>
        <begin position="38"/>
        <end position="57"/>
    </location>
</feature>
<dbReference type="Pfam" id="PF01215">
    <property type="entry name" value="COX5B"/>
    <property type="match status" value="1"/>
</dbReference>
<protein>
    <recommendedName>
        <fullName evidence="7">COX5B-domain-containing protein</fullName>
    </recommendedName>
</protein>
<evidence type="ECO:0000256" key="2">
    <source>
        <dbReference type="ARBA" id="ARBA00022833"/>
    </source>
</evidence>
<accession>A0A8H5M623</accession>
<evidence type="ECO:0000313" key="6">
    <source>
        <dbReference type="Proteomes" id="UP000565441"/>
    </source>
</evidence>
<evidence type="ECO:0000256" key="3">
    <source>
        <dbReference type="PIRSR" id="PIRSR602124-2"/>
    </source>
</evidence>
<name>A0A8H5M623_9AGAR</name>
<dbReference type="GO" id="GO:0045277">
    <property type="term" value="C:respiratory chain complex IV"/>
    <property type="evidence" value="ECO:0007669"/>
    <property type="project" value="InterPro"/>
</dbReference>
<dbReference type="InterPro" id="IPR036972">
    <property type="entry name" value="Cyt_c_oxidase_su5b_sf"/>
</dbReference>
<organism evidence="5 6">
    <name type="scientific">Tricholomella constricta</name>
    <dbReference type="NCBI Taxonomy" id="117010"/>
    <lineage>
        <taxon>Eukaryota</taxon>
        <taxon>Fungi</taxon>
        <taxon>Dikarya</taxon>
        <taxon>Basidiomycota</taxon>
        <taxon>Agaricomycotina</taxon>
        <taxon>Agaricomycetes</taxon>
        <taxon>Agaricomycetidae</taxon>
        <taxon>Agaricales</taxon>
        <taxon>Tricholomatineae</taxon>
        <taxon>Lyophyllaceae</taxon>
        <taxon>Tricholomella</taxon>
    </lineage>
</organism>
<dbReference type="PROSITE" id="PS51359">
    <property type="entry name" value="COX5B_2"/>
    <property type="match status" value="1"/>
</dbReference>
<sequence length="161" mass="17330">MFRSAVRAARPVALAARFNLKPKGPSALRALHTTLPVSSGPAPPQLYGEGGKPGQVPSDVDQATGIERLQLLGELEGINVFDDSPLDSSRIGTKANPVLVLSYDVERVIGCTGSPADSHDILWFNLTKEKQARCSECGSVYALDYQEGPLQHSHLEQEQAH</sequence>
<dbReference type="PANTHER" id="PTHR10122">
    <property type="entry name" value="CYTOCHROME C OXIDASE SUBUNIT 5B, MITOCHONDRIAL"/>
    <property type="match status" value="1"/>
</dbReference>
<dbReference type="AlphaFoldDB" id="A0A8H5M623"/>
<keyword evidence="6" id="KW-1185">Reference proteome</keyword>
<dbReference type="Gene3D" id="2.60.11.10">
    <property type="entry name" value="Cytochrome c oxidase, subunit Vb"/>
    <property type="match status" value="1"/>
</dbReference>
<proteinExistence type="predicted"/>
<dbReference type="GO" id="GO:0006123">
    <property type="term" value="P:mitochondrial electron transport, cytochrome c to oxygen"/>
    <property type="evidence" value="ECO:0007669"/>
    <property type="project" value="InterPro"/>
</dbReference>
<keyword evidence="1 3" id="KW-0479">Metal-binding</keyword>
<evidence type="ECO:0000256" key="4">
    <source>
        <dbReference type="SAM" id="MobiDB-lite"/>
    </source>
</evidence>
<evidence type="ECO:0000256" key="1">
    <source>
        <dbReference type="ARBA" id="ARBA00022723"/>
    </source>
</evidence>
<dbReference type="OrthoDB" id="10249250at2759"/>
<feature type="binding site" evidence="3">
    <location>
        <position position="111"/>
    </location>
    <ligand>
        <name>Zn(2+)</name>
        <dbReference type="ChEBI" id="CHEBI:29105"/>
    </ligand>
</feature>
<dbReference type="GO" id="GO:0005740">
    <property type="term" value="C:mitochondrial envelope"/>
    <property type="evidence" value="ECO:0007669"/>
    <property type="project" value="InterPro"/>
</dbReference>
<dbReference type="Proteomes" id="UP000565441">
    <property type="component" value="Unassembled WGS sequence"/>
</dbReference>
<dbReference type="GO" id="GO:0046872">
    <property type="term" value="F:metal ion binding"/>
    <property type="evidence" value="ECO:0007669"/>
    <property type="project" value="UniProtKB-KW"/>
</dbReference>
<feature type="binding site" evidence="3">
    <location>
        <position position="134"/>
    </location>
    <ligand>
        <name>Zn(2+)</name>
        <dbReference type="ChEBI" id="CHEBI:29105"/>
    </ligand>
</feature>
<comment type="caution">
    <text evidence="5">The sequence shown here is derived from an EMBL/GenBank/DDBJ whole genome shotgun (WGS) entry which is preliminary data.</text>
</comment>
<dbReference type="PANTHER" id="PTHR10122:SF0">
    <property type="entry name" value="CYTOCHROME C OXIDASE SUBUNIT 5B, ISOFORM A-RELATED"/>
    <property type="match status" value="1"/>
</dbReference>